<dbReference type="GO" id="GO:0046872">
    <property type="term" value="F:metal ion binding"/>
    <property type="evidence" value="ECO:0007669"/>
    <property type="project" value="UniProtKB-KW"/>
</dbReference>
<accession>L8Y204</accession>
<dbReference type="Gene3D" id="3.40.50.300">
    <property type="entry name" value="P-loop containing nucleotide triphosphate hydrolases"/>
    <property type="match status" value="1"/>
</dbReference>
<dbReference type="InParanoid" id="L8Y204"/>
<keyword evidence="17" id="KW-0472">Membrane</keyword>
<keyword evidence="11" id="KW-0547">Nucleotide-binding</keyword>
<evidence type="ECO:0000256" key="19">
    <source>
        <dbReference type="ARBA" id="ARBA00023170"/>
    </source>
</evidence>
<dbReference type="AlphaFoldDB" id="L8Y204"/>
<evidence type="ECO:0000256" key="9">
    <source>
        <dbReference type="ARBA" id="ARBA00022723"/>
    </source>
</evidence>
<name>L8Y204_TUPCH</name>
<dbReference type="GO" id="GO:0055037">
    <property type="term" value="C:recycling endosome"/>
    <property type="evidence" value="ECO:0007669"/>
    <property type="project" value="TreeGrafter"/>
</dbReference>
<keyword evidence="15" id="KW-0406">Ion transport</keyword>
<keyword evidence="21" id="KW-0732">Signal</keyword>
<evidence type="ECO:0000256" key="15">
    <source>
        <dbReference type="ARBA" id="ARBA00023065"/>
    </source>
</evidence>
<feature type="domain" description="Transferrin-like" evidence="22">
    <location>
        <begin position="445"/>
        <end position="761"/>
    </location>
</feature>
<dbReference type="Proteomes" id="UP000011518">
    <property type="component" value="Unassembled WGS sequence"/>
</dbReference>
<dbReference type="PROSITE" id="PS00207">
    <property type="entry name" value="TRANSFERRIN_LIKE_3"/>
    <property type="match status" value="2"/>
</dbReference>
<evidence type="ECO:0000256" key="13">
    <source>
        <dbReference type="ARBA" id="ARBA00022989"/>
    </source>
</evidence>
<evidence type="ECO:0000256" key="3">
    <source>
        <dbReference type="ARBA" id="ARBA00005619"/>
    </source>
</evidence>
<dbReference type="SUPFAM" id="SSF52540">
    <property type="entry name" value="P-loop containing nucleoside triphosphate hydrolases"/>
    <property type="match status" value="1"/>
</dbReference>
<dbReference type="GO" id="GO:0005789">
    <property type="term" value="C:endoplasmic reticulum membrane"/>
    <property type="evidence" value="ECO:0007669"/>
    <property type="project" value="UniProtKB-SubCell"/>
</dbReference>
<reference evidence="24" key="1">
    <citation type="submission" date="2012-07" db="EMBL/GenBank/DDBJ databases">
        <title>Genome of the Chinese tree shrew, a rising model animal genetically related to primates.</title>
        <authorList>
            <person name="Zhang G."/>
            <person name="Fan Y."/>
            <person name="Yao Y."/>
            <person name="Huang Z."/>
        </authorList>
    </citation>
    <scope>NUCLEOTIDE SEQUENCE [LARGE SCALE GENOMIC DNA]</scope>
</reference>
<dbReference type="STRING" id="246437.L8Y204"/>
<keyword evidence="18" id="KW-1015">Disulfide bond</keyword>
<sequence>MLTAACLFPVLVHDMLTAACLFPVLVHDMLTAACLMPPVIPGVNLTITISWENLSPWMLSDLSEIIRGRAGKAGHAPASRLPTAPAVEMNVTQRKDAPRSGQRHSNRPVCADASLGPTARMRLAVSALLACAVLGLCLAVPEKTVRWCAISEHEAAKCHSFRDHMKKEVPDSPRVICVKKASYLDCIKAIATFYYAVALVKKGSGFQLNELRGKKSCHTGLGRSSGWTIPIGSRFCDLPEPRKPIEKAVASFFSGSCVPCADGAAFPQLCQLCPGCGCSSLNQYYGYSGAFKCLKDDAGDVAFLKQTTIFGKRQAENLPDKADRDQYELLCPDNTRRPVEEFEQCHLARVPSHAVVARSVDGKEDVIWELLSQAQEHFGKGKSNDFQLFSSPHGKDLLFKDSAHGFLKIPAGMNFRLYLGYQYLSALRNLREGVCSETKSECKAVKWCAVSHHERLKCDEWSVNSGGEIECESAETTEDCIAKIMNGEADAMSLDGGFVYIAGKCGLVPVMAENYGYYAVAVVKKKDAHINWNTLEGKKSCHTGVGRTAGWTVPMGLIQSKINHCRFDEFFSQGCAPGYRKNSSLCELCVGANDNKCAANTKEGFYSYTGALRCLVEKGDVAFVRDKTVEENTDGKNPEPWAKDLSSEDFELLCLDGSRAPVKEAEKCHLARGPNHAVVSRRDKADCVREILKNQQRSNRRGPRVLWQLIRSRRSSQRAVLLVGLCDSGKTLLFVRLLTGLYRDTQTSITDSSATYKVNSNRVRAVVFVVDSASFQREVKDVAEFLYQVLVDSMGLKNAPSLVIACNKQDIAMAKSAKLIQQQLEKELNTLRVTRSAAPSTLDSSSTAPMQLGKKGKEFEFSQLPLRVEFLECSAKGGRGDAGSADIQDLERWLAKIA</sequence>
<dbReference type="FunCoup" id="L8Y204">
    <property type="interactions" value="713"/>
</dbReference>
<evidence type="ECO:0000256" key="5">
    <source>
        <dbReference type="ARBA" id="ARBA00022448"/>
    </source>
</evidence>
<keyword evidence="24" id="KW-1185">Reference proteome</keyword>
<keyword evidence="5" id="KW-0813">Transport</keyword>
<feature type="chain" id="PRO_5003998600" description="Signal recognition particle receptor subunit beta" evidence="21">
    <location>
        <begin position="20"/>
        <end position="898"/>
    </location>
</feature>
<evidence type="ECO:0000256" key="12">
    <source>
        <dbReference type="ARBA" id="ARBA00022824"/>
    </source>
</evidence>
<evidence type="ECO:0000256" key="7">
    <source>
        <dbReference type="ARBA" id="ARBA00022525"/>
    </source>
</evidence>
<dbReference type="InterPro" id="IPR001156">
    <property type="entry name" value="Transferrin-like_dom"/>
</dbReference>
<dbReference type="GO" id="GO:0019731">
    <property type="term" value="P:antibacterial humoral response"/>
    <property type="evidence" value="ECO:0007669"/>
    <property type="project" value="TreeGrafter"/>
</dbReference>
<dbReference type="eggNOG" id="ENOG502QSZB">
    <property type="taxonomic scope" value="Eukaryota"/>
</dbReference>
<dbReference type="InterPro" id="IPR027417">
    <property type="entry name" value="P-loop_NTPase"/>
</dbReference>
<comment type="similarity">
    <text evidence="3">Belongs to the SRP receptor beta subunit family.</text>
</comment>
<evidence type="ECO:0000313" key="23">
    <source>
        <dbReference type="EMBL" id="ELV10423.1"/>
    </source>
</evidence>
<evidence type="ECO:0000256" key="16">
    <source>
        <dbReference type="ARBA" id="ARBA00023134"/>
    </source>
</evidence>
<evidence type="ECO:0000256" key="14">
    <source>
        <dbReference type="ARBA" id="ARBA00023004"/>
    </source>
</evidence>
<dbReference type="PRINTS" id="PR00422">
    <property type="entry name" value="TRANSFERRIN"/>
</dbReference>
<dbReference type="PROSITE" id="PS00206">
    <property type="entry name" value="TRANSFERRIN_LIKE_2"/>
    <property type="match status" value="2"/>
</dbReference>
<evidence type="ECO:0000256" key="2">
    <source>
        <dbReference type="ARBA" id="ARBA00004613"/>
    </source>
</evidence>
<dbReference type="CDD" id="cd04105">
    <property type="entry name" value="SR_beta"/>
    <property type="match status" value="1"/>
</dbReference>
<dbReference type="GO" id="GO:0005525">
    <property type="term" value="F:GTP binding"/>
    <property type="evidence" value="ECO:0007669"/>
    <property type="project" value="UniProtKB-KW"/>
</dbReference>
<keyword evidence="20" id="KW-0325">Glycoprotein</keyword>
<dbReference type="GO" id="GO:0006826">
    <property type="term" value="P:iron ion transport"/>
    <property type="evidence" value="ECO:0007669"/>
    <property type="project" value="UniProtKB-KW"/>
</dbReference>
<feature type="domain" description="Transferrin-like" evidence="22">
    <location>
        <begin position="192"/>
        <end position="432"/>
    </location>
</feature>
<keyword evidence="10" id="KW-0677">Repeat</keyword>
<evidence type="ECO:0000256" key="18">
    <source>
        <dbReference type="ARBA" id="ARBA00023157"/>
    </source>
</evidence>
<dbReference type="PANTHER" id="PTHR11485:SF31">
    <property type="entry name" value="SEROTRANSFERRIN"/>
    <property type="match status" value="1"/>
</dbReference>
<dbReference type="InterPro" id="IPR019009">
    <property type="entry name" value="SRP_receptor_beta_su"/>
</dbReference>
<reference evidence="24" key="2">
    <citation type="journal article" date="2013" name="Nat. Commun.">
        <title>Genome of the Chinese tree shrew.</title>
        <authorList>
            <person name="Fan Y."/>
            <person name="Huang Z.Y."/>
            <person name="Cao C.C."/>
            <person name="Chen C.S."/>
            <person name="Chen Y.X."/>
            <person name="Fan D.D."/>
            <person name="He J."/>
            <person name="Hou H.L."/>
            <person name="Hu L."/>
            <person name="Hu X.T."/>
            <person name="Jiang X.T."/>
            <person name="Lai R."/>
            <person name="Lang Y.S."/>
            <person name="Liang B."/>
            <person name="Liao S.G."/>
            <person name="Mu D."/>
            <person name="Ma Y.Y."/>
            <person name="Niu Y.Y."/>
            <person name="Sun X.Q."/>
            <person name="Xia J.Q."/>
            <person name="Xiao J."/>
            <person name="Xiong Z.Q."/>
            <person name="Xu L."/>
            <person name="Yang L."/>
            <person name="Zhang Y."/>
            <person name="Zhao W."/>
            <person name="Zhao X.D."/>
            <person name="Zheng Y.T."/>
            <person name="Zhou J.M."/>
            <person name="Zhu Y.B."/>
            <person name="Zhang G.J."/>
            <person name="Wang J."/>
            <person name="Yao Y.G."/>
        </authorList>
    </citation>
    <scope>NUCLEOTIDE SEQUENCE [LARGE SCALE GENOMIC DNA]</scope>
</reference>
<dbReference type="PANTHER" id="PTHR11485">
    <property type="entry name" value="TRANSFERRIN"/>
    <property type="match status" value="1"/>
</dbReference>
<keyword evidence="14" id="KW-0408">Iron</keyword>
<protein>
    <recommendedName>
        <fullName evidence="4">Signal recognition particle receptor subunit beta</fullName>
    </recommendedName>
</protein>
<gene>
    <name evidence="23" type="ORF">TREES_T100019039</name>
</gene>
<keyword evidence="16" id="KW-0342">GTP-binding</keyword>
<dbReference type="EMBL" id="KB367761">
    <property type="protein sequence ID" value="ELV10423.1"/>
    <property type="molecule type" value="Genomic_DNA"/>
</dbReference>
<dbReference type="SUPFAM" id="SSF53850">
    <property type="entry name" value="Periplasmic binding protein-like II"/>
    <property type="match status" value="2"/>
</dbReference>
<keyword evidence="8" id="KW-0812">Transmembrane</keyword>
<organism evidence="23 24">
    <name type="scientific">Tupaia chinensis</name>
    <name type="common">Chinese tree shrew</name>
    <name type="synonym">Tupaia belangeri chinensis</name>
    <dbReference type="NCBI Taxonomy" id="246437"/>
    <lineage>
        <taxon>Eukaryota</taxon>
        <taxon>Metazoa</taxon>
        <taxon>Chordata</taxon>
        <taxon>Craniata</taxon>
        <taxon>Vertebrata</taxon>
        <taxon>Euteleostomi</taxon>
        <taxon>Mammalia</taxon>
        <taxon>Eutheria</taxon>
        <taxon>Euarchontoglires</taxon>
        <taxon>Scandentia</taxon>
        <taxon>Tupaiidae</taxon>
        <taxon>Tupaia</taxon>
    </lineage>
</organism>
<keyword evidence="6" id="KW-0410">Iron transport</keyword>
<dbReference type="FunFam" id="3.40.190.10:FF:000105">
    <property type="entry name" value="Serotransferrin"/>
    <property type="match status" value="1"/>
</dbReference>
<dbReference type="CDD" id="cd13618">
    <property type="entry name" value="PBP2_transferrin_N"/>
    <property type="match status" value="1"/>
</dbReference>
<evidence type="ECO:0000256" key="20">
    <source>
        <dbReference type="ARBA" id="ARBA00023180"/>
    </source>
</evidence>
<dbReference type="SMART" id="SM00094">
    <property type="entry name" value="TR_FER"/>
    <property type="match status" value="2"/>
</dbReference>
<evidence type="ECO:0000256" key="4">
    <source>
        <dbReference type="ARBA" id="ARBA00020256"/>
    </source>
</evidence>
<comment type="subcellular location">
    <subcellularLocation>
        <location evidence="1">Endoplasmic reticulum membrane</location>
        <topology evidence="1">Single-pass membrane protein</topology>
    </subcellularLocation>
    <subcellularLocation>
        <location evidence="2">Secreted</location>
    </subcellularLocation>
</comment>
<dbReference type="Gene3D" id="3.40.190.10">
    <property type="entry name" value="Periplasmic binding protein-like II"/>
    <property type="match status" value="4"/>
</dbReference>
<keyword evidence="7" id="KW-0964">Secreted</keyword>
<dbReference type="GO" id="GO:0005886">
    <property type="term" value="C:plasma membrane"/>
    <property type="evidence" value="ECO:0007669"/>
    <property type="project" value="TreeGrafter"/>
</dbReference>
<proteinExistence type="inferred from homology"/>
<keyword evidence="19" id="KW-0675">Receptor</keyword>
<dbReference type="GO" id="GO:0005615">
    <property type="term" value="C:extracellular space"/>
    <property type="evidence" value="ECO:0007669"/>
    <property type="project" value="TreeGrafter"/>
</dbReference>
<dbReference type="GO" id="GO:0005769">
    <property type="term" value="C:early endosome"/>
    <property type="evidence" value="ECO:0007669"/>
    <property type="project" value="TreeGrafter"/>
</dbReference>
<evidence type="ECO:0000256" key="11">
    <source>
        <dbReference type="ARBA" id="ARBA00022741"/>
    </source>
</evidence>
<dbReference type="PROSITE" id="PS51408">
    <property type="entry name" value="TRANSFERRIN_LIKE_4"/>
    <property type="match status" value="2"/>
</dbReference>
<keyword evidence="12" id="KW-0256">Endoplasmic reticulum</keyword>
<dbReference type="FunFam" id="3.40.190.10:FF:000095">
    <property type="entry name" value="Lactotransferrin"/>
    <property type="match status" value="1"/>
</dbReference>
<dbReference type="Pfam" id="PF09439">
    <property type="entry name" value="SRPRB"/>
    <property type="match status" value="1"/>
</dbReference>
<dbReference type="Pfam" id="PF00405">
    <property type="entry name" value="Transferrin"/>
    <property type="match status" value="2"/>
</dbReference>
<evidence type="ECO:0000256" key="21">
    <source>
        <dbReference type="SAM" id="SignalP"/>
    </source>
</evidence>
<feature type="signal peptide" evidence="21">
    <location>
        <begin position="1"/>
        <end position="19"/>
    </location>
</feature>
<evidence type="ECO:0000313" key="24">
    <source>
        <dbReference type="Proteomes" id="UP000011518"/>
    </source>
</evidence>
<evidence type="ECO:0000256" key="17">
    <source>
        <dbReference type="ARBA" id="ARBA00023136"/>
    </source>
</evidence>
<evidence type="ECO:0000256" key="1">
    <source>
        <dbReference type="ARBA" id="ARBA00004389"/>
    </source>
</evidence>
<evidence type="ECO:0000256" key="8">
    <source>
        <dbReference type="ARBA" id="ARBA00022692"/>
    </source>
</evidence>
<keyword evidence="9" id="KW-0479">Metal-binding</keyword>
<evidence type="ECO:0000256" key="10">
    <source>
        <dbReference type="ARBA" id="ARBA00022737"/>
    </source>
</evidence>
<keyword evidence="13" id="KW-1133">Transmembrane helix</keyword>
<evidence type="ECO:0000256" key="6">
    <source>
        <dbReference type="ARBA" id="ARBA00022496"/>
    </source>
</evidence>
<evidence type="ECO:0000259" key="22">
    <source>
        <dbReference type="PROSITE" id="PS51408"/>
    </source>
</evidence>
<dbReference type="InterPro" id="IPR018195">
    <property type="entry name" value="Transferrin_Fe_BS"/>
</dbReference>